<dbReference type="PANTHER" id="PTHR22574:SF6">
    <property type="entry name" value="GOLGI-ASSOCIATED RAB2 INTERACTOR PROTEIN 2"/>
    <property type="match status" value="1"/>
</dbReference>
<feature type="compositionally biased region" description="Basic and acidic residues" evidence="2">
    <location>
        <begin position="191"/>
        <end position="200"/>
    </location>
</feature>
<feature type="region of interest" description="Disordered" evidence="2">
    <location>
        <begin position="191"/>
        <end position="210"/>
    </location>
</feature>
<evidence type="ECO:0000313" key="5">
    <source>
        <dbReference type="Proteomes" id="UP000694549"/>
    </source>
</evidence>
<dbReference type="Proteomes" id="UP000694549">
    <property type="component" value="Unplaced"/>
</dbReference>
<accession>A0A8B9VK82</accession>
<dbReference type="Pfam" id="PF12480">
    <property type="entry name" value="GARIL_Rab2_bd"/>
    <property type="match status" value="1"/>
</dbReference>
<keyword evidence="5" id="KW-1185">Reference proteome</keyword>
<proteinExistence type="inferred from homology"/>
<reference evidence="4" key="1">
    <citation type="submission" date="2025-08" db="UniProtKB">
        <authorList>
            <consortium name="Ensembl"/>
        </authorList>
    </citation>
    <scope>IDENTIFICATION</scope>
</reference>
<dbReference type="PANTHER" id="PTHR22574">
    <property type="match status" value="1"/>
</dbReference>
<evidence type="ECO:0000256" key="2">
    <source>
        <dbReference type="SAM" id="MobiDB-lite"/>
    </source>
</evidence>
<evidence type="ECO:0000313" key="4">
    <source>
        <dbReference type="Ensembl" id="ENSAZOP00000023469.1"/>
    </source>
</evidence>
<evidence type="ECO:0000256" key="1">
    <source>
        <dbReference type="ARBA" id="ARBA00038379"/>
    </source>
</evidence>
<name>A0A8B9VK82_9AVES</name>
<evidence type="ECO:0000259" key="3">
    <source>
        <dbReference type="Pfam" id="PF12480"/>
    </source>
</evidence>
<dbReference type="InterPro" id="IPR022168">
    <property type="entry name" value="GARIL-like_Rab2B-bd"/>
</dbReference>
<reference evidence="4" key="2">
    <citation type="submission" date="2025-09" db="UniProtKB">
        <authorList>
            <consortium name="Ensembl"/>
        </authorList>
    </citation>
    <scope>IDENTIFICATION</scope>
</reference>
<feature type="domain" description="Golgi associated RAB2 interactor protein-like Rab2B-binding" evidence="3">
    <location>
        <begin position="117"/>
        <end position="178"/>
    </location>
</feature>
<comment type="similarity">
    <text evidence="1">Belongs to the GARIN family.</text>
</comment>
<protein>
    <recommendedName>
        <fullName evidence="3">Golgi associated RAB2 interactor protein-like Rab2B-binding domain-containing protein</fullName>
    </recommendedName>
</protein>
<feature type="compositionally biased region" description="Polar residues" evidence="2">
    <location>
        <begin position="201"/>
        <end position="210"/>
    </location>
</feature>
<dbReference type="AlphaFoldDB" id="A0A8B9VK82"/>
<dbReference type="Ensembl" id="ENSAZOT00000025193.1">
    <property type="protein sequence ID" value="ENSAZOP00000023469.1"/>
    <property type="gene ID" value="ENSAZOG00000015160.1"/>
</dbReference>
<dbReference type="GO" id="GO:0005634">
    <property type="term" value="C:nucleus"/>
    <property type="evidence" value="ECO:0007669"/>
    <property type="project" value="TreeGrafter"/>
</dbReference>
<organism evidence="4 5">
    <name type="scientific">Anas zonorhyncha</name>
    <name type="common">Eastern spot-billed duck</name>
    <dbReference type="NCBI Taxonomy" id="75864"/>
    <lineage>
        <taxon>Eukaryota</taxon>
        <taxon>Metazoa</taxon>
        <taxon>Chordata</taxon>
        <taxon>Craniata</taxon>
        <taxon>Vertebrata</taxon>
        <taxon>Euteleostomi</taxon>
        <taxon>Archelosauria</taxon>
        <taxon>Archosauria</taxon>
        <taxon>Dinosauria</taxon>
        <taxon>Saurischia</taxon>
        <taxon>Theropoda</taxon>
        <taxon>Coelurosauria</taxon>
        <taxon>Aves</taxon>
        <taxon>Neognathae</taxon>
        <taxon>Galloanserae</taxon>
        <taxon>Anseriformes</taxon>
        <taxon>Anatidae</taxon>
        <taxon>Anatinae</taxon>
        <taxon>Anas</taxon>
    </lineage>
</organism>
<sequence>MYSCLIILYSPLSSPLHYVSSRTPRPKHHEIYILYCLRGLVANVSVEFVVVVQVNRRGETMNIHKQPTCVTIGICATSPSSPMPYGMLLAHTVPVSPQESVTNFQKFSERSSQLEQLALSRFLPLKFVELSVHSTDNHQLMLKLVNGRSYYLELCAPPDQQHRLFQHWLQLISLLKPQKNPSNTNINIRCKDSGTSHETDPSPNNSSENVSLWQIDIKPSS</sequence>